<feature type="transmembrane region" description="Helical" evidence="1">
    <location>
        <begin position="12"/>
        <end position="36"/>
    </location>
</feature>
<keyword evidence="1" id="KW-1133">Transmembrane helix</keyword>
<dbReference type="Pfam" id="PF23922">
    <property type="entry name" value="DUF7261"/>
    <property type="match status" value="1"/>
</dbReference>
<gene>
    <name evidence="2" type="ORF">Harman_25340</name>
</gene>
<dbReference type="OrthoDB" id="238714at2157"/>
<protein>
    <submittedName>
        <fullName evidence="2">Uncharacterized protein</fullName>
    </submittedName>
</protein>
<comment type="caution">
    <text evidence="2">The sequence shown here is derived from an EMBL/GenBank/DDBJ whole genome shotgun (WGS) entry which is preliminary data.</text>
</comment>
<dbReference type="InterPro" id="IPR055685">
    <property type="entry name" value="DUF7261"/>
</dbReference>
<name>A0A4C2ER04_9EURY</name>
<keyword evidence="1" id="KW-0812">Transmembrane</keyword>
<sequence>MAHLSDDSRGQLLLVAGLALALVFIGLALVVNSAIFTENLASRGETAGADGALAARAATEANAGTAIRQANYYNPSAPVDAFNRSLRNVSTQTEALSATSGTLSNVTYVDHRNGKRVSGAIDRADNDYTVADGAERVPGANGTRGLVFNSSDLPDESTPLVVMANDTTVTGDRNSWRARIWETSGEVHIKTFRNGTTASENRTEHCTVPSSAANRIEVTAGLVNGQPCDALRRNDSGANFWFGNGAGDEYDIEFKNTNGVSGEFEMVAYSDGGLSIPLTTLSDDAIYDAEVRFVYDGPDVWYNTTVRVAPGEPDA</sequence>
<organism evidence="2 3">
    <name type="scientific">Haloarcula mannanilytica</name>
    <dbReference type="NCBI Taxonomy" id="2509225"/>
    <lineage>
        <taxon>Archaea</taxon>
        <taxon>Methanobacteriati</taxon>
        <taxon>Methanobacteriota</taxon>
        <taxon>Stenosarchaea group</taxon>
        <taxon>Halobacteria</taxon>
        <taxon>Halobacteriales</taxon>
        <taxon>Haloarculaceae</taxon>
        <taxon>Haloarcula</taxon>
    </lineage>
</organism>
<proteinExistence type="predicted"/>
<reference evidence="2 3" key="1">
    <citation type="submission" date="2019-02" db="EMBL/GenBank/DDBJ databases">
        <title>Haloarcula mannanilyticum sp. nov., a mannan degrading haloarchaeon isolated from commercial salt.</title>
        <authorList>
            <person name="Enomoto S."/>
            <person name="Shimane Y."/>
            <person name="Kamekura M."/>
            <person name="Ito T."/>
            <person name="Moriya O."/>
            <person name="Ihara K."/>
            <person name="Takahashi-Ando N."/>
            <person name="Fukushima Y."/>
            <person name="Yoshida Y."/>
            <person name="Usama R."/>
            <person name="Takai K."/>
            <person name="Minegishi H."/>
        </authorList>
    </citation>
    <scope>NUCLEOTIDE SEQUENCE [LARGE SCALE GENOMIC DNA]</scope>
    <source>
        <strain evidence="2 3">MD130-1</strain>
    </source>
</reference>
<accession>A0A4C2ER04</accession>
<evidence type="ECO:0000256" key="1">
    <source>
        <dbReference type="SAM" id="Phobius"/>
    </source>
</evidence>
<evidence type="ECO:0000313" key="3">
    <source>
        <dbReference type="Proteomes" id="UP000304382"/>
    </source>
</evidence>
<keyword evidence="1" id="KW-0472">Membrane</keyword>
<dbReference type="RefSeq" id="WP_137684174.1">
    <property type="nucleotide sequence ID" value="NZ_BIXZ01000004.1"/>
</dbReference>
<keyword evidence="3" id="KW-1185">Reference proteome</keyword>
<dbReference type="Proteomes" id="UP000304382">
    <property type="component" value="Unassembled WGS sequence"/>
</dbReference>
<evidence type="ECO:0000313" key="2">
    <source>
        <dbReference type="EMBL" id="GCF14599.1"/>
    </source>
</evidence>
<dbReference type="EMBL" id="BIXZ01000004">
    <property type="protein sequence ID" value="GCF14599.1"/>
    <property type="molecule type" value="Genomic_DNA"/>
</dbReference>
<dbReference type="AlphaFoldDB" id="A0A4C2ER04"/>